<feature type="transmembrane region" description="Helical" evidence="6">
    <location>
        <begin position="111"/>
        <end position="127"/>
    </location>
</feature>
<evidence type="ECO:0000256" key="1">
    <source>
        <dbReference type="ARBA" id="ARBA00004141"/>
    </source>
</evidence>
<feature type="transmembrane region" description="Helical" evidence="6">
    <location>
        <begin position="195"/>
        <end position="219"/>
    </location>
</feature>
<comment type="caution">
    <text evidence="8">The sequence shown here is derived from an EMBL/GenBank/DDBJ whole genome shotgun (WGS) entry which is preliminary data.</text>
</comment>
<feature type="compositionally biased region" description="Low complexity" evidence="5">
    <location>
        <begin position="374"/>
        <end position="387"/>
    </location>
</feature>
<dbReference type="EMBL" id="BMMI01000002">
    <property type="protein sequence ID" value="GGL57907.1"/>
    <property type="molecule type" value="Genomic_DNA"/>
</dbReference>
<feature type="region of interest" description="Disordered" evidence="5">
    <location>
        <begin position="10"/>
        <end position="41"/>
    </location>
</feature>
<keyword evidence="3 6" id="KW-1133">Transmembrane helix</keyword>
<keyword evidence="9" id="KW-1185">Reference proteome</keyword>
<evidence type="ECO:0000256" key="6">
    <source>
        <dbReference type="SAM" id="Phobius"/>
    </source>
</evidence>
<comment type="subcellular location">
    <subcellularLocation>
        <location evidence="1">Membrane</location>
        <topology evidence="1">Multi-pass membrane protein</topology>
    </subcellularLocation>
</comment>
<protein>
    <recommendedName>
        <fullName evidence="7">Inositolphosphotransferase Aur1/Ipt1 domain-containing protein</fullName>
    </recommendedName>
</protein>
<feature type="transmembrane region" description="Helical" evidence="6">
    <location>
        <begin position="350"/>
        <end position="371"/>
    </location>
</feature>
<feature type="region of interest" description="Disordered" evidence="5">
    <location>
        <begin position="374"/>
        <end position="398"/>
    </location>
</feature>
<dbReference type="InterPro" id="IPR036938">
    <property type="entry name" value="PAP2/HPO_sf"/>
</dbReference>
<feature type="transmembrane region" description="Helical" evidence="6">
    <location>
        <begin position="87"/>
        <end position="105"/>
    </location>
</feature>
<keyword evidence="4 6" id="KW-0472">Membrane</keyword>
<gene>
    <name evidence="8" type="ORF">GCM10011589_12460</name>
</gene>
<evidence type="ECO:0000256" key="2">
    <source>
        <dbReference type="ARBA" id="ARBA00022692"/>
    </source>
</evidence>
<organism evidence="8 9">
    <name type="scientific">Modestobacter marinus</name>
    <dbReference type="NCBI Taxonomy" id="477641"/>
    <lineage>
        <taxon>Bacteria</taxon>
        <taxon>Bacillati</taxon>
        <taxon>Actinomycetota</taxon>
        <taxon>Actinomycetes</taxon>
        <taxon>Geodermatophilales</taxon>
        <taxon>Geodermatophilaceae</taxon>
        <taxon>Modestobacter</taxon>
    </lineage>
</organism>
<evidence type="ECO:0000256" key="3">
    <source>
        <dbReference type="ARBA" id="ARBA00022989"/>
    </source>
</evidence>
<name>A0ABQ2FVK2_9ACTN</name>
<dbReference type="InterPro" id="IPR052185">
    <property type="entry name" value="IPC_Synthase-Related"/>
</dbReference>
<evidence type="ECO:0000256" key="5">
    <source>
        <dbReference type="SAM" id="MobiDB-lite"/>
    </source>
</evidence>
<proteinExistence type="predicted"/>
<sequence>MEQGHPFLTLGEQLVPADADPADPTRPARHRSHGGRGPAACRAPAAPTGVLGHLACRAMSLAETTGTTASPVGLPVLPVARYRGARLLGTGGLLAAFVATCLVTGLPTDRLVLLGWVLAVLAVQSLGRGWSALLRLLVDWLPLAGVLLLYDLSRGFADGLGVPVAVGELAAADRWLTGGVLPTVWLQEHWGADGWAVFASLVYSSHFVVTPVVLGVFWLRDRDRWAGYARLVVGLSAAGLVTYVLYPAAPPWLAAKDGVIEHVDRLSNSGWAVLGLHKAGALLSSGQGQVNQVAAVPSLHTAFAVLTALVLLPVAHRVWQRAALVGYAVAMPVVLVWSGEHYVVDTLLGAVYAGAVWFLLPRLVAAVAHAVRRPGGAPQPVAGAARPEAVTDRPETVAAQPEVGAAAPDVVAAQPEVGAPQSDVVAA</sequence>
<feature type="domain" description="Inositolphosphotransferase Aur1/Ipt1" evidence="7">
    <location>
        <begin position="168"/>
        <end position="357"/>
    </location>
</feature>
<dbReference type="CDD" id="cd03386">
    <property type="entry name" value="PAP2_Aur1_like"/>
    <property type="match status" value="1"/>
</dbReference>
<feature type="transmembrane region" description="Helical" evidence="6">
    <location>
        <begin position="293"/>
        <end position="312"/>
    </location>
</feature>
<dbReference type="SUPFAM" id="SSF48317">
    <property type="entry name" value="Acid phosphatase/Vanadium-dependent haloperoxidase"/>
    <property type="match status" value="1"/>
</dbReference>
<keyword evidence="2 6" id="KW-0812">Transmembrane</keyword>
<feature type="transmembrane region" description="Helical" evidence="6">
    <location>
        <begin position="231"/>
        <end position="249"/>
    </location>
</feature>
<reference evidence="9" key="1">
    <citation type="journal article" date="2019" name="Int. J. Syst. Evol. Microbiol.">
        <title>The Global Catalogue of Microorganisms (GCM) 10K type strain sequencing project: providing services to taxonomists for standard genome sequencing and annotation.</title>
        <authorList>
            <consortium name="The Broad Institute Genomics Platform"/>
            <consortium name="The Broad Institute Genome Sequencing Center for Infectious Disease"/>
            <person name="Wu L."/>
            <person name="Ma J."/>
        </authorList>
    </citation>
    <scope>NUCLEOTIDE SEQUENCE [LARGE SCALE GENOMIC DNA]</scope>
    <source>
        <strain evidence="9">CGMCC 4.5581</strain>
    </source>
</reference>
<feature type="transmembrane region" description="Helical" evidence="6">
    <location>
        <begin position="324"/>
        <end position="344"/>
    </location>
</feature>
<dbReference type="Gene3D" id="1.20.144.10">
    <property type="entry name" value="Phosphatidic acid phosphatase type 2/haloperoxidase"/>
    <property type="match status" value="1"/>
</dbReference>
<evidence type="ECO:0000259" key="7">
    <source>
        <dbReference type="Pfam" id="PF14378"/>
    </source>
</evidence>
<dbReference type="Proteomes" id="UP000648663">
    <property type="component" value="Unassembled WGS sequence"/>
</dbReference>
<evidence type="ECO:0000313" key="9">
    <source>
        <dbReference type="Proteomes" id="UP000648663"/>
    </source>
</evidence>
<accession>A0ABQ2FVK2</accession>
<dbReference type="PANTHER" id="PTHR31310">
    <property type="match status" value="1"/>
</dbReference>
<evidence type="ECO:0000256" key="4">
    <source>
        <dbReference type="ARBA" id="ARBA00023136"/>
    </source>
</evidence>
<dbReference type="InterPro" id="IPR026841">
    <property type="entry name" value="Aur1/Ipt1"/>
</dbReference>
<dbReference type="Pfam" id="PF14378">
    <property type="entry name" value="PAP2_3"/>
    <property type="match status" value="1"/>
</dbReference>
<evidence type="ECO:0000313" key="8">
    <source>
        <dbReference type="EMBL" id="GGL57907.1"/>
    </source>
</evidence>
<dbReference type="PANTHER" id="PTHR31310:SF7">
    <property type="entry name" value="PA-PHOSPHATASE RELATED-FAMILY PROTEIN DDB_G0268928"/>
    <property type="match status" value="1"/>
</dbReference>